<evidence type="ECO:0000313" key="1">
    <source>
        <dbReference type="EMBL" id="KAL2043307.1"/>
    </source>
</evidence>
<accession>A0ABR4AFD7</accession>
<keyword evidence="2" id="KW-1185">Reference proteome</keyword>
<comment type="caution">
    <text evidence="1">The sequence shown here is derived from an EMBL/GenBank/DDBJ whole genome shotgun (WGS) entry which is preliminary data.</text>
</comment>
<protein>
    <submittedName>
        <fullName evidence="1">Uncharacterized protein</fullName>
    </submittedName>
</protein>
<proteinExistence type="predicted"/>
<dbReference type="EMBL" id="JBEFKJ010000011">
    <property type="protein sequence ID" value="KAL2043307.1"/>
    <property type="molecule type" value="Genomic_DNA"/>
</dbReference>
<reference evidence="1 2" key="1">
    <citation type="submission" date="2024-09" db="EMBL/GenBank/DDBJ databases">
        <title>Rethinking Asexuality: The Enigmatic Case of Functional Sexual Genes in Lepraria (Stereocaulaceae).</title>
        <authorList>
            <person name="Doellman M."/>
            <person name="Sun Y."/>
            <person name="Barcenas-Pena A."/>
            <person name="Lumbsch H.T."/>
            <person name="Grewe F."/>
        </authorList>
    </citation>
    <scope>NUCLEOTIDE SEQUENCE [LARGE SCALE GENOMIC DNA]</scope>
    <source>
        <strain evidence="1 2">Mercado 3170</strain>
    </source>
</reference>
<organism evidence="1 2">
    <name type="scientific">Stereocaulon virgatum</name>
    <dbReference type="NCBI Taxonomy" id="373712"/>
    <lineage>
        <taxon>Eukaryota</taxon>
        <taxon>Fungi</taxon>
        <taxon>Dikarya</taxon>
        <taxon>Ascomycota</taxon>
        <taxon>Pezizomycotina</taxon>
        <taxon>Lecanoromycetes</taxon>
        <taxon>OSLEUM clade</taxon>
        <taxon>Lecanoromycetidae</taxon>
        <taxon>Lecanorales</taxon>
        <taxon>Lecanorineae</taxon>
        <taxon>Stereocaulaceae</taxon>
        <taxon>Stereocaulon</taxon>
    </lineage>
</organism>
<dbReference type="Proteomes" id="UP001590950">
    <property type="component" value="Unassembled WGS sequence"/>
</dbReference>
<gene>
    <name evidence="1" type="ORF">N7G274_003613</name>
</gene>
<evidence type="ECO:0000313" key="2">
    <source>
        <dbReference type="Proteomes" id="UP001590950"/>
    </source>
</evidence>
<sequence>MGRQVGNSESAGFGKVQAIRWSCTYNLCREWTVEAKVEHFAQLYPSNPSIGRFSKAHGRLFVKFTVHTFWWISGSSTALMLQLQILMPGNMDLSRGFLSEIRHYYCYTVLLILNNSM</sequence>
<name>A0ABR4AFD7_9LECA</name>